<dbReference type="Pfam" id="PF13180">
    <property type="entry name" value="PDZ_2"/>
    <property type="match status" value="2"/>
</dbReference>
<dbReference type="Proteomes" id="UP000438699">
    <property type="component" value="Unassembled WGS sequence"/>
</dbReference>
<evidence type="ECO:0000256" key="5">
    <source>
        <dbReference type="ARBA" id="ARBA00013958"/>
    </source>
</evidence>
<evidence type="ECO:0000256" key="14">
    <source>
        <dbReference type="PIRSR" id="PIRSR611782-1"/>
    </source>
</evidence>
<evidence type="ECO:0000256" key="7">
    <source>
        <dbReference type="ARBA" id="ARBA00022729"/>
    </source>
</evidence>
<dbReference type="RefSeq" id="WP_151149278.1">
    <property type="nucleotide sequence ID" value="NZ_WAIE01000001.1"/>
</dbReference>
<dbReference type="InterPro" id="IPR001940">
    <property type="entry name" value="Peptidase_S1C"/>
</dbReference>
<keyword evidence="8" id="KW-0677">Repeat</keyword>
<dbReference type="GO" id="GO:0004252">
    <property type="term" value="F:serine-type endopeptidase activity"/>
    <property type="evidence" value="ECO:0007669"/>
    <property type="project" value="InterPro"/>
</dbReference>
<keyword evidence="19" id="KW-1185">Reference proteome</keyword>
<dbReference type="InterPro" id="IPR001478">
    <property type="entry name" value="PDZ"/>
</dbReference>
<dbReference type="GO" id="GO:0042597">
    <property type="term" value="C:periplasmic space"/>
    <property type="evidence" value="ECO:0007669"/>
    <property type="project" value="UniProtKB-SubCell"/>
</dbReference>
<name>A0A6N6N6B6_9BACT</name>
<evidence type="ECO:0000256" key="9">
    <source>
        <dbReference type="ARBA" id="ARBA00022764"/>
    </source>
</evidence>
<organism evidence="18 19">
    <name type="scientific">Pseudodesulfovibrio senegalensis</name>
    <dbReference type="NCBI Taxonomy" id="1721087"/>
    <lineage>
        <taxon>Bacteria</taxon>
        <taxon>Pseudomonadati</taxon>
        <taxon>Thermodesulfobacteriota</taxon>
        <taxon>Desulfovibrionia</taxon>
        <taxon>Desulfovibrionales</taxon>
        <taxon>Desulfovibrionaceae</taxon>
    </lineage>
</organism>
<evidence type="ECO:0000256" key="3">
    <source>
        <dbReference type="ARBA" id="ARBA00010541"/>
    </source>
</evidence>
<evidence type="ECO:0000256" key="8">
    <source>
        <dbReference type="ARBA" id="ARBA00022737"/>
    </source>
</evidence>
<evidence type="ECO:0000256" key="1">
    <source>
        <dbReference type="ARBA" id="ARBA00001772"/>
    </source>
</evidence>
<dbReference type="EMBL" id="WAIE01000001">
    <property type="protein sequence ID" value="KAB1443025.1"/>
    <property type="molecule type" value="Genomic_DNA"/>
</dbReference>
<dbReference type="PANTHER" id="PTHR22939:SF130">
    <property type="entry name" value="PERIPLASMIC SERINE ENDOPROTEASE DEGP-LIKE-RELATED"/>
    <property type="match status" value="1"/>
</dbReference>
<evidence type="ECO:0000256" key="16">
    <source>
        <dbReference type="SAM" id="SignalP"/>
    </source>
</evidence>
<keyword evidence="12" id="KW-0346">Stress response</keyword>
<comment type="subcellular location">
    <subcellularLocation>
        <location evidence="2">Periplasm</location>
    </subcellularLocation>
</comment>
<keyword evidence="7 16" id="KW-0732">Signal</keyword>
<feature type="binding site" evidence="15">
    <location>
        <position position="141"/>
    </location>
    <ligand>
        <name>substrate</name>
    </ligand>
</feature>
<feature type="domain" description="PDZ" evidence="17">
    <location>
        <begin position="250"/>
        <end position="334"/>
    </location>
</feature>
<feature type="active site" description="Charge relay system" evidence="14">
    <location>
        <position position="215"/>
    </location>
</feature>
<evidence type="ECO:0000256" key="10">
    <source>
        <dbReference type="ARBA" id="ARBA00022801"/>
    </source>
</evidence>
<dbReference type="PRINTS" id="PR00834">
    <property type="entry name" value="PROTEASES2C"/>
</dbReference>
<dbReference type="SUPFAM" id="SSF50494">
    <property type="entry name" value="Trypsin-like serine proteases"/>
    <property type="match status" value="1"/>
</dbReference>
<evidence type="ECO:0000256" key="13">
    <source>
        <dbReference type="ARBA" id="ARBA00032850"/>
    </source>
</evidence>
<accession>A0A6N6N6B6</accession>
<dbReference type="InterPro" id="IPR011782">
    <property type="entry name" value="Pept_S1C_Do"/>
</dbReference>
<evidence type="ECO:0000259" key="17">
    <source>
        <dbReference type="PROSITE" id="PS50106"/>
    </source>
</evidence>
<feature type="binding site" evidence="15">
    <location>
        <position position="110"/>
    </location>
    <ligand>
        <name>substrate</name>
    </ligand>
</feature>
<comment type="catalytic activity">
    <reaction evidence="1">
        <text>Acts on substrates that are at least partially unfolded. The cleavage site P1 residue is normally between a pair of hydrophobic residues, such as Val-|-Val.</text>
        <dbReference type="EC" id="3.4.21.107"/>
    </reaction>
</comment>
<evidence type="ECO:0000256" key="2">
    <source>
        <dbReference type="ARBA" id="ARBA00004418"/>
    </source>
</evidence>
<keyword evidence="9" id="KW-0574">Periplasm</keyword>
<keyword evidence="10" id="KW-0378">Hydrolase</keyword>
<evidence type="ECO:0000256" key="12">
    <source>
        <dbReference type="ARBA" id="ARBA00023016"/>
    </source>
</evidence>
<dbReference type="AlphaFoldDB" id="A0A6N6N6B6"/>
<keyword evidence="11" id="KW-0720">Serine protease</keyword>
<comment type="caution">
    <text evidence="18">The sequence shown here is derived from an EMBL/GenBank/DDBJ whole genome shotgun (WGS) entry which is preliminary data.</text>
</comment>
<dbReference type="PROSITE" id="PS50106">
    <property type="entry name" value="PDZ"/>
    <property type="match status" value="2"/>
</dbReference>
<dbReference type="NCBIfam" id="TIGR02037">
    <property type="entry name" value="degP_htrA_DO"/>
    <property type="match status" value="1"/>
</dbReference>
<feature type="signal peptide" evidence="16">
    <location>
        <begin position="1"/>
        <end position="23"/>
    </location>
</feature>
<dbReference type="InterPro" id="IPR009003">
    <property type="entry name" value="Peptidase_S1_PA"/>
</dbReference>
<dbReference type="Gene3D" id="2.30.42.10">
    <property type="match status" value="2"/>
</dbReference>
<gene>
    <name evidence="18" type="ORF">F8A88_01805</name>
</gene>
<dbReference type="GO" id="GO:0006508">
    <property type="term" value="P:proteolysis"/>
    <property type="evidence" value="ECO:0007669"/>
    <property type="project" value="UniProtKB-KW"/>
</dbReference>
<evidence type="ECO:0000256" key="11">
    <source>
        <dbReference type="ARBA" id="ARBA00022825"/>
    </source>
</evidence>
<dbReference type="FunFam" id="2.40.10.120:FF:000007">
    <property type="entry name" value="Periplasmic serine endoprotease DegP-like"/>
    <property type="match status" value="1"/>
</dbReference>
<dbReference type="PANTHER" id="PTHR22939">
    <property type="entry name" value="SERINE PROTEASE FAMILY S1C HTRA-RELATED"/>
    <property type="match status" value="1"/>
</dbReference>
<dbReference type="SUPFAM" id="SSF50156">
    <property type="entry name" value="PDZ domain-like"/>
    <property type="match status" value="2"/>
</dbReference>
<proteinExistence type="inferred from homology"/>
<comment type="similarity">
    <text evidence="3">Belongs to the peptidase S1C family.</text>
</comment>
<dbReference type="EC" id="3.4.21.107" evidence="4"/>
<evidence type="ECO:0000313" key="18">
    <source>
        <dbReference type="EMBL" id="KAB1443025.1"/>
    </source>
</evidence>
<dbReference type="SMART" id="SM00228">
    <property type="entry name" value="PDZ"/>
    <property type="match status" value="2"/>
</dbReference>
<evidence type="ECO:0000256" key="15">
    <source>
        <dbReference type="PIRSR" id="PIRSR611782-2"/>
    </source>
</evidence>
<feature type="domain" description="PDZ" evidence="17">
    <location>
        <begin position="381"/>
        <end position="459"/>
    </location>
</feature>
<evidence type="ECO:0000313" key="19">
    <source>
        <dbReference type="Proteomes" id="UP000438699"/>
    </source>
</evidence>
<feature type="active site" description="Charge relay system" evidence="14">
    <location>
        <position position="110"/>
    </location>
</feature>
<feature type="chain" id="PRO_5039718348" description="Probable periplasmic serine endoprotease DegP-like" evidence="16">
    <location>
        <begin position="24"/>
        <end position="470"/>
    </location>
</feature>
<dbReference type="OrthoDB" id="9758917at2"/>
<dbReference type="Gene3D" id="2.40.10.120">
    <property type="match status" value="1"/>
</dbReference>
<evidence type="ECO:0000256" key="6">
    <source>
        <dbReference type="ARBA" id="ARBA00022670"/>
    </source>
</evidence>
<feature type="binding site" evidence="15">
    <location>
        <begin position="213"/>
        <end position="215"/>
    </location>
    <ligand>
        <name>substrate</name>
    </ligand>
</feature>
<dbReference type="Pfam" id="PF13365">
    <property type="entry name" value="Trypsin_2"/>
    <property type="match status" value="1"/>
</dbReference>
<protein>
    <recommendedName>
        <fullName evidence="5">Probable periplasmic serine endoprotease DegP-like</fullName>
        <ecNumber evidence="4">3.4.21.107</ecNumber>
    </recommendedName>
    <alternativeName>
        <fullName evidence="13">Protease Do</fullName>
    </alternativeName>
</protein>
<reference evidence="18 19" key="1">
    <citation type="journal article" date="2017" name="Int. J. Syst. Evol. Microbiol.">
        <title>Desulfovibrio senegalensis sp. nov., a mesophilic sulfate reducer isolated from marine sediment.</title>
        <authorList>
            <person name="Thioye A."/>
            <person name="Gam Z.B.A."/>
            <person name="Mbengue M."/>
            <person name="Cayol J.L."/>
            <person name="Joseph-Bartoli M."/>
            <person name="Toure-Kane C."/>
            <person name="Labat M."/>
        </authorList>
    </citation>
    <scope>NUCLEOTIDE SEQUENCE [LARGE SCALE GENOMIC DNA]</scope>
    <source>
        <strain evidence="18 19">DSM 101509</strain>
    </source>
</reference>
<keyword evidence="6 18" id="KW-0645">Protease</keyword>
<feature type="active site" description="Charge relay system" evidence="14">
    <location>
        <position position="141"/>
    </location>
</feature>
<dbReference type="InterPro" id="IPR036034">
    <property type="entry name" value="PDZ_sf"/>
</dbReference>
<evidence type="ECO:0000256" key="4">
    <source>
        <dbReference type="ARBA" id="ARBA00013035"/>
    </source>
</evidence>
<sequence length="470" mass="49989">MHRKHILLAALILCLAVPVQARAKSSLPVFTDLAERAGRAVVNISTVKVVEQQKNPLIRQAPIPEGHPFREFFDQFDKFFGQQPNRPHKERSLGSGFIITPDGYIVTNNHVIQDADKVTIRLREGGPTHEAKIIGRDPETDLALIKIDVDQDLPVLEFGDSDDAKVGEWVVAIGNPFGLGHTVTAGIISAKGRIIGAGPFDNFIQTDASINPGNSGGPLIDMDGKVIGINTAIIPSGEGLGFAIPSSGAKAIIEQLKSGKTIQRGWLGVSIRGLSETDAKALGMKEPAGALVASVFEGDPADQAGVKQGDVIIAVNGKDVADNAELLRKIATLKPGDKARLTIWRGGRKLTRTVTLGERTTASAAQARPGKPQTASVMGMQVRPVANRQEAKALGLKKAEGLVIVDIDPSSTASEEGLRQGDVIMQANQKPVNSASELESIVKGSKSRGAVMFLLKRQGQNIFIALPIDK</sequence>
<dbReference type="CDD" id="cd10839">
    <property type="entry name" value="cpPDZ1_DegP-like"/>
    <property type="match status" value="1"/>
</dbReference>